<reference evidence="13" key="1">
    <citation type="submission" date="2020-12" db="EMBL/GenBank/DDBJ databases">
        <title>Sanguibacter suaedae sp. nov., isolated from Suaeda aralocaspica.</title>
        <authorList>
            <person name="Ma Q."/>
        </authorList>
    </citation>
    <scope>NUCLEOTIDE SEQUENCE</scope>
    <source>
        <strain evidence="13">YZGR15</strain>
    </source>
</reference>
<dbReference type="PANTHER" id="PTHR34876">
    <property type="match status" value="1"/>
</dbReference>
<dbReference type="EC" id="3.2.1.-" evidence="11"/>
<comment type="caution">
    <text evidence="13">The sequence shown here is derived from an EMBL/GenBank/DDBJ whole genome shotgun (WGS) entry which is preliminary data.</text>
</comment>
<keyword evidence="2 11" id="KW-0378">Hydrolase</keyword>
<feature type="active site" description="Proton acceptor" evidence="8">
    <location>
        <position position="307"/>
    </location>
</feature>
<keyword evidence="1" id="KW-0732">Signal</keyword>
<dbReference type="SUPFAM" id="SSF51989">
    <property type="entry name" value="Glycosyl hydrolases family 6, cellulases"/>
    <property type="match status" value="1"/>
</dbReference>
<organism evidence="13 14">
    <name type="scientific">Sanguibacter suaedae</name>
    <dbReference type="NCBI Taxonomy" id="2795737"/>
    <lineage>
        <taxon>Bacteria</taxon>
        <taxon>Bacillati</taxon>
        <taxon>Actinomycetota</taxon>
        <taxon>Actinomycetes</taxon>
        <taxon>Micrococcales</taxon>
        <taxon>Sanguibacteraceae</taxon>
        <taxon>Sanguibacter</taxon>
    </lineage>
</organism>
<evidence type="ECO:0000256" key="11">
    <source>
        <dbReference type="RuleBase" id="RU361186"/>
    </source>
</evidence>
<dbReference type="Pfam" id="PF01341">
    <property type="entry name" value="Glyco_hydro_6"/>
    <property type="match status" value="1"/>
</dbReference>
<dbReference type="Proteomes" id="UP000602087">
    <property type="component" value="Unassembled WGS sequence"/>
</dbReference>
<dbReference type="GO" id="GO:0004553">
    <property type="term" value="F:hydrolase activity, hydrolyzing O-glycosyl compounds"/>
    <property type="evidence" value="ECO:0007669"/>
    <property type="project" value="InterPro"/>
</dbReference>
<keyword evidence="12" id="KW-0812">Transmembrane</keyword>
<name>A0A934IBR2_9MICO</name>
<dbReference type="PRINTS" id="PR00733">
    <property type="entry name" value="GLHYDRLASE6"/>
</dbReference>
<feature type="binding site" evidence="9">
    <location>
        <position position="203"/>
    </location>
    <ligand>
        <name>substrate</name>
    </ligand>
</feature>
<proteinExistence type="inferred from homology"/>
<dbReference type="InterPro" id="IPR036434">
    <property type="entry name" value="Beta_cellobiohydrolase_sf"/>
</dbReference>
<feature type="binding site" evidence="9">
    <location>
        <position position="301"/>
    </location>
    <ligand>
        <name>substrate</name>
    </ligand>
</feature>
<keyword evidence="12" id="KW-1133">Transmembrane helix</keyword>
<feature type="binding site" evidence="9">
    <location>
        <position position="273"/>
    </location>
    <ligand>
        <name>substrate</name>
    </ligand>
</feature>
<comment type="similarity">
    <text evidence="11">Belongs to the glycosyl hydrolase family 6.</text>
</comment>
<evidence type="ECO:0000256" key="6">
    <source>
        <dbReference type="ARBA" id="ARBA00023295"/>
    </source>
</evidence>
<accession>A0A934IBR2</accession>
<evidence type="ECO:0000313" key="13">
    <source>
        <dbReference type="EMBL" id="MBI9114870.1"/>
    </source>
</evidence>
<keyword evidence="7 11" id="KW-0624">Polysaccharide degradation</keyword>
<evidence type="ECO:0000256" key="10">
    <source>
        <dbReference type="PROSITE-ProRule" id="PRU10057"/>
    </source>
</evidence>
<evidence type="ECO:0000256" key="5">
    <source>
        <dbReference type="ARBA" id="ARBA00023277"/>
    </source>
</evidence>
<dbReference type="PIRSF" id="PIRSF001100">
    <property type="entry name" value="Beta_cellobiohydrolase"/>
    <property type="match status" value="1"/>
</dbReference>
<protein>
    <recommendedName>
        <fullName evidence="11">Glucanase</fullName>
        <ecNumber evidence="11">3.2.1.-</ecNumber>
    </recommendedName>
</protein>
<keyword evidence="14" id="KW-1185">Reference proteome</keyword>
<gene>
    <name evidence="13" type="ORF">JAV76_07575</name>
</gene>
<keyword evidence="6 11" id="KW-0326">Glycosidase</keyword>
<evidence type="ECO:0000256" key="9">
    <source>
        <dbReference type="PIRSR" id="PIRSR001100-2"/>
    </source>
</evidence>
<keyword evidence="12" id="KW-0472">Membrane</keyword>
<evidence type="ECO:0000313" key="14">
    <source>
        <dbReference type="Proteomes" id="UP000602087"/>
    </source>
</evidence>
<feature type="binding site" evidence="9">
    <location>
        <position position="87"/>
    </location>
    <ligand>
        <name>substrate</name>
    </ligand>
</feature>
<feature type="active site" description="Proton donor" evidence="8 10">
    <location>
        <position position="163"/>
    </location>
</feature>
<dbReference type="Gene3D" id="3.20.20.40">
    <property type="entry name" value="1, 4-beta cellobiohydrolase"/>
    <property type="match status" value="1"/>
</dbReference>
<dbReference type="InterPro" id="IPR001524">
    <property type="entry name" value="Glyco_hydro_6_CS"/>
</dbReference>
<feature type="binding site" evidence="9">
    <location>
        <position position="206"/>
    </location>
    <ligand>
        <name>substrate</name>
    </ligand>
</feature>
<evidence type="ECO:0000256" key="12">
    <source>
        <dbReference type="SAM" id="Phobius"/>
    </source>
</evidence>
<keyword evidence="3 11" id="KW-0136">Cellulose degradation</keyword>
<evidence type="ECO:0000256" key="8">
    <source>
        <dbReference type="PIRSR" id="PIRSR001100-1"/>
    </source>
</evidence>
<dbReference type="GO" id="GO:0030245">
    <property type="term" value="P:cellulose catabolic process"/>
    <property type="evidence" value="ECO:0007669"/>
    <property type="project" value="UniProtKB-KW"/>
</dbReference>
<dbReference type="PROSITE" id="PS00656">
    <property type="entry name" value="GLYCOSYL_HYDROL_F6_2"/>
    <property type="match status" value="1"/>
</dbReference>
<evidence type="ECO:0000256" key="1">
    <source>
        <dbReference type="ARBA" id="ARBA00022729"/>
    </source>
</evidence>
<feature type="transmembrane region" description="Helical" evidence="12">
    <location>
        <begin position="18"/>
        <end position="37"/>
    </location>
</feature>
<dbReference type="EMBL" id="JAEINH010000005">
    <property type="protein sequence ID" value="MBI9114870.1"/>
    <property type="molecule type" value="Genomic_DNA"/>
</dbReference>
<sequence length="334" mass="36186">MAWNDVCGQWSRVRWGRIGSGTTLAVVLVCVALWMVGRTAPSPAAVELPLDVSPTSAAARAVDEDRSLTEAERDVLRRISTRPTAVWIPGPTRLAAEAVDRAVEGAADREAMATLVAYNIPGRDCGSHSASDETVEVDDYRAWVGEFVDGLGEHRAIVVLEPDALAQLDCLEPEDRQTRLSLLRYAVTAISDQGSFVYVDAGHSGWHDAEEMADRLRRAGVDEAAGFSLNVSNFRSTEDQVEYGTRISEALDVSTHFVIDTSRNGIPSDSGEWCNPWGRGLGVPPTLDTGIELVDGYLWIKHPGRSDGPCNGGPEAGTWWTDYALHLARNATPS</sequence>
<dbReference type="PANTHER" id="PTHR34876:SF4">
    <property type="entry name" value="1,4-BETA-D-GLUCAN CELLOBIOHYDROLASE C-RELATED"/>
    <property type="match status" value="1"/>
</dbReference>
<feature type="binding site" evidence="9">
    <location>
        <position position="233"/>
    </location>
    <ligand>
        <name>substrate</name>
    </ligand>
</feature>
<evidence type="ECO:0000256" key="3">
    <source>
        <dbReference type="ARBA" id="ARBA00023001"/>
    </source>
</evidence>
<dbReference type="InterPro" id="IPR016288">
    <property type="entry name" value="Beta_cellobiohydrolase"/>
</dbReference>
<evidence type="ECO:0000256" key="4">
    <source>
        <dbReference type="ARBA" id="ARBA00023157"/>
    </source>
</evidence>
<evidence type="ECO:0000256" key="7">
    <source>
        <dbReference type="ARBA" id="ARBA00023326"/>
    </source>
</evidence>
<dbReference type="AlphaFoldDB" id="A0A934IBR2"/>
<keyword evidence="5 11" id="KW-0119">Carbohydrate metabolism</keyword>
<dbReference type="RefSeq" id="WP_198733436.1">
    <property type="nucleotide sequence ID" value="NZ_JAEINH010000005.1"/>
</dbReference>
<evidence type="ECO:0000256" key="2">
    <source>
        <dbReference type="ARBA" id="ARBA00022801"/>
    </source>
</evidence>
<keyword evidence="4" id="KW-1015">Disulfide bond</keyword>